<dbReference type="GO" id="GO:0005737">
    <property type="term" value="C:cytoplasm"/>
    <property type="evidence" value="ECO:0007669"/>
    <property type="project" value="TreeGrafter"/>
</dbReference>
<accession>A0A6J6A0G9</accession>
<dbReference type="AlphaFoldDB" id="A0A6J6A0G9"/>
<reference evidence="3" key="1">
    <citation type="submission" date="2020-05" db="EMBL/GenBank/DDBJ databases">
        <authorList>
            <person name="Chiriac C."/>
            <person name="Salcher M."/>
            <person name="Ghai R."/>
            <person name="Kavagutti S V."/>
        </authorList>
    </citation>
    <scope>NUCLEOTIDE SEQUENCE</scope>
</reference>
<dbReference type="EMBL" id="CAESAN010000135">
    <property type="protein sequence ID" value="CAB4346540.1"/>
    <property type="molecule type" value="Genomic_DNA"/>
</dbReference>
<feature type="domain" description="FAD dependent oxidoreductase" evidence="2">
    <location>
        <begin position="4"/>
        <end position="308"/>
    </location>
</feature>
<gene>
    <name evidence="3" type="ORF">UFOPK3547_01389</name>
</gene>
<dbReference type="PANTHER" id="PTHR13847:SF287">
    <property type="entry name" value="FAD-DEPENDENT OXIDOREDUCTASE DOMAIN-CONTAINING PROTEIN 1"/>
    <property type="match status" value="1"/>
</dbReference>
<keyword evidence="1" id="KW-0560">Oxidoreductase</keyword>
<dbReference type="PANTHER" id="PTHR13847">
    <property type="entry name" value="SARCOSINE DEHYDROGENASE-RELATED"/>
    <property type="match status" value="1"/>
</dbReference>
<evidence type="ECO:0000259" key="2">
    <source>
        <dbReference type="Pfam" id="PF01266"/>
    </source>
</evidence>
<dbReference type="InterPro" id="IPR006076">
    <property type="entry name" value="FAD-dep_OxRdtase"/>
</dbReference>
<dbReference type="Gene3D" id="3.50.50.60">
    <property type="entry name" value="FAD/NAD(P)-binding domain"/>
    <property type="match status" value="1"/>
</dbReference>
<name>A0A6J6A0G9_9ZZZZ</name>
<dbReference type="GO" id="GO:0016491">
    <property type="term" value="F:oxidoreductase activity"/>
    <property type="evidence" value="ECO:0007669"/>
    <property type="project" value="UniProtKB-KW"/>
</dbReference>
<evidence type="ECO:0000256" key="1">
    <source>
        <dbReference type="ARBA" id="ARBA00023002"/>
    </source>
</evidence>
<dbReference type="Pfam" id="PF01266">
    <property type="entry name" value="DAO"/>
    <property type="match status" value="1"/>
</dbReference>
<dbReference type="InterPro" id="IPR036188">
    <property type="entry name" value="FAD/NAD-bd_sf"/>
</dbReference>
<evidence type="ECO:0000313" key="3">
    <source>
        <dbReference type="EMBL" id="CAB4346540.1"/>
    </source>
</evidence>
<protein>
    <submittedName>
        <fullName evidence="3">Unannotated protein</fullName>
    </submittedName>
</protein>
<dbReference type="SUPFAM" id="SSF51905">
    <property type="entry name" value="FAD/NAD(P)-binding domain"/>
    <property type="match status" value="1"/>
</dbReference>
<sequence>MPEAQREDLEAIGAKQKEIGYESELVTGDGPCAEYLEWLWPDINADGVRAVLHEKRSGWADAIGTVRNLARKARAAGVKIFEGVEVTGLQFSGSEVNSVVTDAGEIACEMIVAAPGLWSPSWWRMLGLEPTIVLGAGDAAEQRPLVEYWLAREGDYVLPGVGLSGSAGRAAPVVHFDHTAPLYSDRDGRLITDDPWGIYFRMGKTGSGIVGGGLPTAMGTSFKVDPYGPDNPEQVAGDDLSEFFTSGLAFALKRFRGGGGRWDANPNGGVLALTADRYPVTDWNRPNVYSILDAGHGFKMLAVGREAAREIVGSRRSSLLEPFRLSRFGSGTTHVESKSPYPWT</sequence>
<dbReference type="Gene3D" id="3.30.9.10">
    <property type="entry name" value="D-Amino Acid Oxidase, subunit A, domain 2"/>
    <property type="match status" value="1"/>
</dbReference>
<proteinExistence type="predicted"/>
<organism evidence="3">
    <name type="scientific">freshwater metagenome</name>
    <dbReference type="NCBI Taxonomy" id="449393"/>
    <lineage>
        <taxon>unclassified sequences</taxon>
        <taxon>metagenomes</taxon>
        <taxon>ecological metagenomes</taxon>
    </lineage>
</organism>